<evidence type="ECO:0000256" key="9">
    <source>
        <dbReference type="ARBA" id="ARBA00023114"/>
    </source>
</evidence>
<keyword evidence="17" id="KW-0675">Receptor</keyword>
<accession>A0A375AG16</accession>
<keyword evidence="6 12" id="KW-0106">Calcium</keyword>
<comment type="similarity">
    <text evidence="12">Belongs to the TonB-dependent receptor family. BtuB (TC 1.B.14.3.1) subfamily.</text>
</comment>
<dbReference type="InterPro" id="IPR036942">
    <property type="entry name" value="Beta-barrel_TonB_sf"/>
</dbReference>
<feature type="short sequence motif" description="TonB C-terminal box" evidence="12 14">
    <location>
        <begin position="665"/>
        <end position="682"/>
    </location>
</feature>
<evidence type="ECO:0000256" key="12">
    <source>
        <dbReference type="HAMAP-Rule" id="MF_01531"/>
    </source>
</evidence>
<keyword evidence="9 12" id="KW-0626">Porin</keyword>
<feature type="binding site" evidence="12">
    <location>
        <begin position="167"/>
        <end position="168"/>
    </location>
    <ligand>
        <name>cyanocob(III)alamin</name>
        <dbReference type="ChEBI" id="CHEBI:17439"/>
    </ligand>
</feature>
<dbReference type="InterPro" id="IPR010917">
    <property type="entry name" value="TonB_rcpt_CS"/>
</dbReference>
<dbReference type="PANTHER" id="PTHR30069">
    <property type="entry name" value="TONB-DEPENDENT OUTER MEMBRANE RECEPTOR"/>
    <property type="match status" value="1"/>
</dbReference>
<sequence length="682" mass="76076">MDGKSSSFCQQWQPPSPKTCRYTSQCSWLSRAIYHEGAASCQFSLDASLIMLNKKITLLAATIAASFSGWAQGSDNTQSTNRDAMVVTANRFPQPVSSVLAPTNVVTREDIDRWQAKNVLEVIKRLPGVDIAQNGGLGQSASIYIRGSEARHTLVLIDGIPLAKPGITGVADFNQIPMSLVQRIEFIRGPRSAVYGADAIGGVINVITQSDKKGGTLETGIGSNHYQQYNGSLRQAISDNTTLTLAGAYQDTKGFNVQPTSSTYGPDSDRDGWRNKSFWGGVDHRFNEQWSAFIRGYGYGANSDYDALSTNSTNEQQIYNHSYNTGVRFIQGDFASQLVASYQKYRFINYLNTEGRYDGISSLDNMEQHNLQWGNTYRIGQGMLSAGVDWQQQKLISEGVNYNTAARESDDYKRDNTGVYLTAQQQISAFTVEGSVRGDDNEQFGQHGTWQTAAGWDFLPDYRLTLSYGTGFQAPTLGQMFGQKYSNIMPNKDLKPEESKQWEAGVEGITGYLNWRLSAYHNKVNNLLTYSSDPVTFNGVYSNVKAATLQGVEWTGQFDTGIFNHQITLGYLDARRDEDNEVIARRAKQQAKYQLGWRVADVDVDVSYQYFGKRYDNNTNEYASTQRQLPSYSTVDIAASYPVTSHLTVRGRIANLFDKNYETAYGYRTAGREYYLTGSYSF</sequence>
<feature type="binding site" evidence="12">
    <location>
        <position position="306"/>
    </location>
    <ligand>
        <name>Ca(2+)</name>
        <dbReference type="ChEBI" id="CHEBI:29108"/>
        <label>2</label>
    </ligand>
</feature>
<dbReference type="PANTHER" id="PTHR30069:SF53">
    <property type="entry name" value="COLICIN I RECEPTOR-RELATED"/>
    <property type="match status" value="1"/>
</dbReference>
<evidence type="ECO:0000259" key="16">
    <source>
        <dbReference type="Pfam" id="PF07715"/>
    </source>
</evidence>
<dbReference type="GO" id="GO:0046930">
    <property type="term" value="C:pore complex"/>
    <property type="evidence" value="ECO:0007669"/>
    <property type="project" value="UniProtKB-KW"/>
</dbReference>
<keyword evidence="12" id="KW-0479">Metal-binding</keyword>
<name>A0A375AG16_9GAMM</name>
<dbReference type="InterPro" id="IPR000531">
    <property type="entry name" value="Beta-barrel_TonB"/>
</dbReference>
<dbReference type="KEGG" id="daq:DAQ1742_04280"/>
<gene>
    <name evidence="12 17" type="primary">btuB</name>
    <name evidence="17" type="ORF">DAQ1742_04280</name>
</gene>
<evidence type="ECO:0000259" key="15">
    <source>
        <dbReference type="Pfam" id="PF00593"/>
    </source>
</evidence>
<feature type="binding site" evidence="12">
    <location>
        <position position="585"/>
    </location>
    <ligand>
        <name>cyanocob(III)alamin</name>
        <dbReference type="ChEBI" id="CHEBI:17439"/>
    </ligand>
</feature>
<keyword evidence="5 12" id="KW-0732">Signal</keyword>
<evidence type="ECO:0000256" key="1">
    <source>
        <dbReference type="ARBA" id="ARBA00004571"/>
    </source>
</evidence>
<evidence type="ECO:0000256" key="4">
    <source>
        <dbReference type="ARBA" id="ARBA00022692"/>
    </source>
</evidence>
<feature type="binding site" evidence="12">
    <location>
        <position position="271"/>
    </location>
    <ligand>
        <name>Ca(2+)</name>
        <dbReference type="ChEBI" id="CHEBI:29108"/>
        <label>1</label>
    </ligand>
</feature>
<dbReference type="Gene3D" id="2.170.130.10">
    <property type="entry name" value="TonB-dependent receptor, plug domain"/>
    <property type="match status" value="1"/>
</dbReference>
<dbReference type="Pfam" id="PF00593">
    <property type="entry name" value="TonB_dep_Rec_b-barrel"/>
    <property type="match status" value="1"/>
</dbReference>
<feature type="domain" description="TonB-dependent receptor-like beta-barrel" evidence="15">
    <location>
        <begin position="235"/>
        <end position="656"/>
    </location>
</feature>
<dbReference type="GO" id="GO:0046872">
    <property type="term" value="F:metal ion binding"/>
    <property type="evidence" value="ECO:0007669"/>
    <property type="project" value="UniProtKB-KW"/>
</dbReference>
<evidence type="ECO:0000256" key="2">
    <source>
        <dbReference type="ARBA" id="ARBA00022448"/>
    </source>
</evidence>
<dbReference type="InterPro" id="IPR012910">
    <property type="entry name" value="Plug_dom"/>
</dbReference>
<keyword evidence="18" id="KW-1185">Reference proteome</keyword>
<dbReference type="PROSITE" id="PS52016">
    <property type="entry name" value="TONB_DEPENDENT_REC_3"/>
    <property type="match status" value="1"/>
</dbReference>
<evidence type="ECO:0000313" key="18">
    <source>
        <dbReference type="Proteomes" id="UP000294820"/>
    </source>
</evidence>
<dbReference type="NCBIfam" id="NF007926">
    <property type="entry name" value="PRK10641.1"/>
    <property type="match status" value="1"/>
</dbReference>
<dbReference type="InterPro" id="IPR037066">
    <property type="entry name" value="Plug_dom_sf"/>
</dbReference>
<feature type="domain" description="TonB-dependent receptor plug" evidence="16">
    <location>
        <begin position="97"/>
        <end position="203"/>
    </location>
</feature>
<reference evidence="17 18" key="1">
    <citation type="submission" date="2016-09" db="EMBL/GenBank/DDBJ databases">
        <authorList>
            <person name="Reverchon S."/>
            <person name="Nasser W."/>
            <person name="Leonard S."/>
            <person name="Brochier C."/>
            <person name="Duprey A."/>
        </authorList>
    </citation>
    <scope>NUCLEOTIDE SEQUENCE [LARGE SCALE GENOMIC DNA]</scope>
    <source>
        <strain evidence="17 18">174/2</strain>
    </source>
</reference>
<dbReference type="CDD" id="cd01347">
    <property type="entry name" value="ligand_gated_channel"/>
    <property type="match status" value="1"/>
</dbReference>
<dbReference type="Pfam" id="PF07715">
    <property type="entry name" value="Plug"/>
    <property type="match status" value="1"/>
</dbReference>
<evidence type="ECO:0000256" key="7">
    <source>
        <dbReference type="ARBA" id="ARBA00023065"/>
    </source>
</evidence>
<dbReference type="GO" id="GO:0006811">
    <property type="term" value="P:monoatomic ion transport"/>
    <property type="evidence" value="ECO:0007669"/>
    <property type="project" value="UniProtKB-KW"/>
</dbReference>
<dbReference type="NCBIfam" id="TIGR01779">
    <property type="entry name" value="TonB-B12"/>
    <property type="match status" value="1"/>
</dbReference>
<dbReference type="HAMAP" id="MF_01531">
    <property type="entry name" value="BtuB"/>
    <property type="match status" value="1"/>
</dbReference>
<dbReference type="GO" id="GO:0015420">
    <property type="term" value="F:ABC-type vitamin B12 transporter activity"/>
    <property type="evidence" value="ECO:0007669"/>
    <property type="project" value="InterPro"/>
</dbReference>
<evidence type="ECO:0000256" key="6">
    <source>
        <dbReference type="ARBA" id="ARBA00022837"/>
    </source>
</evidence>
<dbReference type="GO" id="GO:0009279">
    <property type="term" value="C:cell outer membrane"/>
    <property type="evidence" value="ECO:0007669"/>
    <property type="project" value="UniProtKB-SubCell"/>
</dbReference>
<evidence type="ECO:0000256" key="14">
    <source>
        <dbReference type="PROSITE-ProRule" id="PRU10144"/>
    </source>
</evidence>
<evidence type="ECO:0000313" key="17">
    <source>
        <dbReference type="EMBL" id="SLM65030.1"/>
    </source>
</evidence>
<feature type="binding site" evidence="12">
    <location>
        <position position="305"/>
    </location>
    <ligand>
        <name>Ca(2+)</name>
        <dbReference type="ChEBI" id="CHEBI:29108"/>
        <label>2</label>
    </ligand>
</feature>
<evidence type="ECO:0000256" key="11">
    <source>
        <dbReference type="ARBA" id="ARBA00023237"/>
    </source>
</evidence>
<protein>
    <recommendedName>
        <fullName evidence="12">Vitamin B12 transporter BtuB</fullName>
    </recommendedName>
    <alternativeName>
        <fullName evidence="12">Cobalamin receptor</fullName>
    </alternativeName>
    <alternativeName>
        <fullName evidence="12">Outer membrane cobalamin translocator</fullName>
    </alternativeName>
</protein>
<organism evidence="17 18">
    <name type="scientific">Dickeya aquatica</name>
    <dbReference type="NCBI Taxonomy" id="1401087"/>
    <lineage>
        <taxon>Bacteria</taxon>
        <taxon>Pseudomonadati</taxon>
        <taxon>Pseudomonadota</taxon>
        <taxon>Gammaproteobacteria</taxon>
        <taxon>Enterobacterales</taxon>
        <taxon>Pectobacteriaceae</taxon>
        <taxon>Dickeya</taxon>
    </lineage>
</organism>
<evidence type="ECO:0000256" key="10">
    <source>
        <dbReference type="ARBA" id="ARBA00023136"/>
    </source>
</evidence>
<dbReference type="InterPro" id="IPR039426">
    <property type="entry name" value="TonB-dep_rcpt-like"/>
</dbReference>
<evidence type="ECO:0000256" key="5">
    <source>
        <dbReference type="ARBA" id="ARBA00022729"/>
    </source>
</evidence>
<dbReference type="Gene3D" id="2.40.170.20">
    <property type="entry name" value="TonB-dependent receptor, beta-barrel domain"/>
    <property type="match status" value="1"/>
</dbReference>
<evidence type="ECO:0000256" key="3">
    <source>
        <dbReference type="ARBA" id="ARBA00022452"/>
    </source>
</evidence>
<feature type="binding site" evidence="12">
    <location>
        <position position="269"/>
    </location>
    <ligand>
        <name>Ca(2+)</name>
        <dbReference type="ChEBI" id="CHEBI:29108"/>
        <label>2</label>
    </ligand>
</feature>
<keyword evidence="3 12" id="KW-1134">Transmembrane beta strand</keyword>
<feature type="binding site" evidence="12">
    <location>
        <position position="269"/>
    </location>
    <ligand>
        <name>Ca(2+)</name>
        <dbReference type="ChEBI" id="CHEBI:29108"/>
        <label>1</label>
    </ligand>
</feature>
<dbReference type="InterPro" id="IPR010101">
    <property type="entry name" value="B12_transptr_BtuB"/>
</dbReference>
<feature type="binding site" evidence="12">
    <location>
        <position position="306"/>
    </location>
    <ligand>
        <name>Ca(2+)</name>
        <dbReference type="ChEBI" id="CHEBI:29108"/>
        <label>1</label>
    </ligand>
</feature>
<feature type="binding site" evidence="12">
    <location>
        <position position="142"/>
    </location>
    <ligand>
        <name>cyanocob(III)alamin</name>
        <dbReference type="ChEBI" id="CHEBI:17439"/>
    </ligand>
</feature>
<keyword evidence="2 12" id="KW-0813">Transport</keyword>
<dbReference type="AlphaFoldDB" id="A0A375AG16"/>
<dbReference type="SUPFAM" id="SSF56935">
    <property type="entry name" value="Porins"/>
    <property type="match status" value="1"/>
</dbReference>
<feature type="binding site" evidence="12">
    <location>
        <position position="362"/>
    </location>
    <ligand>
        <name>cyanocob(III)alamin</name>
        <dbReference type="ChEBI" id="CHEBI:17439"/>
    </ligand>
</feature>
<comment type="function">
    <text evidence="12">Involved in the active translocation of vitamin B12 (cyanocobalamin) across the outer membrane to the periplasmic space. It derives its energy for transport by interacting with the trans-periplasmic membrane protein TonB.</text>
</comment>
<dbReference type="GO" id="GO:0015288">
    <property type="term" value="F:porin activity"/>
    <property type="evidence" value="ECO:0007669"/>
    <property type="project" value="UniProtKB-KW"/>
</dbReference>
<keyword evidence="8 12" id="KW-0798">TonB box</keyword>
<dbReference type="EMBL" id="LT615367">
    <property type="protein sequence ID" value="SLM65030.1"/>
    <property type="molecule type" value="Genomic_DNA"/>
</dbReference>
<feature type="binding site" evidence="12">
    <location>
        <position position="256"/>
    </location>
    <ligand>
        <name>Ca(2+)</name>
        <dbReference type="ChEBI" id="CHEBI:29108"/>
        <label>1</label>
    </ligand>
</feature>
<comment type="caution">
    <text evidence="12">Lacks conserved residue(s) required for the propagation of feature annotation.</text>
</comment>
<evidence type="ECO:0000256" key="8">
    <source>
        <dbReference type="ARBA" id="ARBA00023077"/>
    </source>
</evidence>
<feature type="binding site" evidence="12">
    <location>
        <position position="307"/>
    </location>
    <ligand>
        <name>cyanocob(III)alamin</name>
        <dbReference type="ChEBI" id="CHEBI:17439"/>
    </ligand>
</feature>
<feature type="binding site" evidence="12">
    <location>
        <position position="271"/>
    </location>
    <ligand>
        <name>Ca(2+)</name>
        <dbReference type="ChEBI" id="CHEBI:29108"/>
        <label>2</label>
    </ligand>
</feature>
<dbReference type="Proteomes" id="UP000294820">
    <property type="component" value="Chromosome 1"/>
</dbReference>
<feature type="short sequence motif" description="TonB box" evidence="12">
    <location>
        <begin position="83"/>
        <end position="90"/>
    </location>
</feature>
<keyword evidence="10 12" id="KW-0472">Membrane</keyword>
<keyword evidence="11 12" id="KW-0998">Cell outer membrane</keyword>
<dbReference type="PROSITE" id="PS01156">
    <property type="entry name" value="TONB_DEPENDENT_REC_2"/>
    <property type="match status" value="1"/>
</dbReference>
<comment type="subcellular location">
    <subcellularLocation>
        <location evidence="1 12 13">Cell outer membrane</location>
        <topology evidence="1 12 13">Multi-pass membrane protein</topology>
    </subcellularLocation>
</comment>
<evidence type="ECO:0000256" key="13">
    <source>
        <dbReference type="PROSITE-ProRule" id="PRU01360"/>
    </source>
</evidence>
<keyword evidence="7 12" id="KW-0406">Ion transport</keyword>
<proteinExistence type="inferred from homology"/>
<keyword evidence="4 12" id="KW-0812">Transmembrane</keyword>